<dbReference type="OrthoDB" id="3262598at2759"/>
<organism evidence="3 4">
    <name type="scientific">Sanghuangporus baumii</name>
    <name type="common">Phellinus baumii</name>
    <dbReference type="NCBI Taxonomy" id="108892"/>
    <lineage>
        <taxon>Eukaryota</taxon>
        <taxon>Fungi</taxon>
        <taxon>Dikarya</taxon>
        <taxon>Basidiomycota</taxon>
        <taxon>Agaricomycotina</taxon>
        <taxon>Agaricomycetes</taxon>
        <taxon>Hymenochaetales</taxon>
        <taxon>Hymenochaetaceae</taxon>
        <taxon>Sanghuangporus</taxon>
    </lineage>
</organism>
<dbReference type="EMBL" id="LNZH02000171">
    <property type="protein sequence ID" value="OCB88760.1"/>
    <property type="molecule type" value="Genomic_DNA"/>
</dbReference>
<reference evidence="3" key="1">
    <citation type="submission" date="2016-06" db="EMBL/GenBank/DDBJ databases">
        <title>Draft Genome sequence of the fungus Inonotus baumii.</title>
        <authorList>
            <person name="Zhu H."/>
            <person name="Lin W."/>
        </authorList>
    </citation>
    <scope>NUCLEOTIDE SEQUENCE</scope>
    <source>
        <strain evidence="3">821</strain>
    </source>
</reference>
<evidence type="ECO:0000259" key="2">
    <source>
        <dbReference type="Pfam" id="PF20415"/>
    </source>
</evidence>
<name>A0A9Q5HZL8_SANBA</name>
<evidence type="ECO:0000256" key="1">
    <source>
        <dbReference type="SAM" id="MobiDB-lite"/>
    </source>
</evidence>
<sequence length="362" mass="40228">MNPYSYPSRQSASSHRRTTSSHVPSAGSFSFPAGNGGTFHYVPHAGSRAQATYAPGRLYRSEPTPGWPLPSRRAPYEPAPPPGPWSQSSSSRYPIPPPSSSLAQGFIPPRPPSPASHYPFVNHGSSGRSGGVYAERASGSRHTRSRDQRSTDDYDITPPPPYSAVTSSQADSTVSDPLIHPALGWWPDQRRPALYWDLSSSSRPRYTKREFDTQELASSPFTPPLSRMRLVLDPHAQWKFDLSAPRGERYITLASLLKDIASLMRAPNMVPHAYWVRASTSKKEAIVRAMLRRTGGTLPIPPPHRRPKSRGQIMEEAVVEGAPNGFTKLLVVDLLCDDVMFAGMEFHKEPDEWVLRTMRRYS</sequence>
<dbReference type="AlphaFoldDB" id="A0A9Q5HZL8"/>
<gene>
    <name evidence="3" type="ORF">A7U60_g4047</name>
</gene>
<comment type="caution">
    <text evidence="3">The sequence shown here is derived from an EMBL/GenBank/DDBJ whole genome shotgun (WGS) entry which is preliminary data.</text>
</comment>
<dbReference type="InterPro" id="IPR046522">
    <property type="entry name" value="DUF6699"/>
</dbReference>
<dbReference type="Proteomes" id="UP000757232">
    <property type="component" value="Unassembled WGS sequence"/>
</dbReference>
<feature type="compositionally biased region" description="Polar residues" evidence="1">
    <location>
        <begin position="164"/>
        <end position="173"/>
    </location>
</feature>
<protein>
    <recommendedName>
        <fullName evidence="2">DUF6699 domain-containing protein</fullName>
    </recommendedName>
</protein>
<evidence type="ECO:0000313" key="3">
    <source>
        <dbReference type="EMBL" id="OCB88760.1"/>
    </source>
</evidence>
<feature type="domain" description="DUF6699" evidence="2">
    <location>
        <begin position="194"/>
        <end position="347"/>
    </location>
</feature>
<dbReference type="Pfam" id="PF20415">
    <property type="entry name" value="DUF6699"/>
    <property type="match status" value="1"/>
</dbReference>
<evidence type="ECO:0000313" key="4">
    <source>
        <dbReference type="Proteomes" id="UP000757232"/>
    </source>
</evidence>
<accession>A0A9Q5HZL8</accession>
<keyword evidence="4" id="KW-1185">Reference proteome</keyword>
<proteinExistence type="predicted"/>
<feature type="region of interest" description="Disordered" evidence="1">
    <location>
        <begin position="1"/>
        <end position="173"/>
    </location>
</feature>